<sequence>MARLMGLDVGSRTVGIAVSDELGWTAQGVEIIKINEEEAIFGIERVKELVEKYDVCGFVLGLPKNMNNTLGPRAEASKAYGELLIETFGLPIDFQDERLTTVEAERMLVEQADASRKKRKKVIDKLAASLILQNYLDASGKLLAEIKK</sequence>
<dbReference type="GO" id="GO:0016788">
    <property type="term" value="F:hydrolase activity, acting on ester bonds"/>
    <property type="evidence" value="ECO:0007669"/>
    <property type="project" value="UniProtKB-UniRule"/>
</dbReference>
<evidence type="ECO:0000256" key="5">
    <source>
        <dbReference type="HAMAP-Rule" id="MF_00651"/>
    </source>
</evidence>
<dbReference type="Gene3D" id="3.30.420.140">
    <property type="entry name" value="YqgF/RNase H-like domain"/>
    <property type="match status" value="1"/>
</dbReference>
<evidence type="ECO:0000256" key="3">
    <source>
        <dbReference type="ARBA" id="ARBA00022722"/>
    </source>
</evidence>
<keyword evidence="2 5" id="KW-0690">Ribosome biogenesis</keyword>
<comment type="similarity">
    <text evidence="5">Belongs to the YqgF HJR family.</text>
</comment>
<evidence type="ECO:0000259" key="6">
    <source>
        <dbReference type="SMART" id="SM00732"/>
    </source>
</evidence>
<dbReference type="PANTHER" id="PTHR33317">
    <property type="entry name" value="POLYNUCLEOTIDYL TRANSFERASE, RIBONUCLEASE H-LIKE SUPERFAMILY PROTEIN"/>
    <property type="match status" value="1"/>
</dbReference>
<dbReference type="GO" id="GO:0000967">
    <property type="term" value="P:rRNA 5'-end processing"/>
    <property type="evidence" value="ECO:0007669"/>
    <property type="project" value="UniProtKB-UniRule"/>
</dbReference>
<dbReference type="GO" id="GO:0005829">
    <property type="term" value="C:cytosol"/>
    <property type="evidence" value="ECO:0007669"/>
    <property type="project" value="TreeGrafter"/>
</dbReference>
<gene>
    <name evidence="7" type="ORF">SAMN02910432_00507</name>
</gene>
<proteinExistence type="inferred from homology"/>
<dbReference type="InterPro" id="IPR012337">
    <property type="entry name" value="RNaseH-like_sf"/>
</dbReference>
<evidence type="ECO:0000313" key="7">
    <source>
        <dbReference type="EMBL" id="SFG24402.1"/>
    </source>
</evidence>
<dbReference type="Pfam" id="PF03652">
    <property type="entry name" value="RuvX"/>
    <property type="match status" value="1"/>
</dbReference>
<keyword evidence="3 5" id="KW-0540">Nuclease</keyword>
<dbReference type="NCBIfam" id="TIGR00250">
    <property type="entry name" value="RNAse_H_YqgF"/>
    <property type="match status" value="1"/>
</dbReference>
<dbReference type="GeneID" id="29802278"/>
<dbReference type="InterPro" id="IPR006641">
    <property type="entry name" value="YqgF/RNaseH-like_dom"/>
</dbReference>
<dbReference type="RefSeq" id="WP_004563438.1">
    <property type="nucleotide sequence ID" value="NZ_AYYL01000010.1"/>
</dbReference>
<dbReference type="AlphaFoldDB" id="A0A1I2Q7R1"/>
<evidence type="ECO:0000313" key="8">
    <source>
        <dbReference type="Proteomes" id="UP000182635"/>
    </source>
</evidence>
<comment type="function">
    <text evidence="5">Could be a nuclease involved in processing of the 5'-end of pre-16S rRNA.</text>
</comment>
<dbReference type="InterPro" id="IPR005227">
    <property type="entry name" value="YqgF"/>
</dbReference>
<keyword evidence="4 5" id="KW-0378">Hydrolase</keyword>
<evidence type="ECO:0000256" key="2">
    <source>
        <dbReference type="ARBA" id="ARBA00022517"/>
    </source>
</evidence>
<organism evidence="7 8">
    <name type="scientific">Ligilactobacillus ruminis DSM 20403 = NBRC 102161</name>
    <dbReference type="NCBI Taxonomy" id="1423798"/>
    <lineage>
        <taxon>Bacteria</taxon>
        <taxon>Bacillati</taxon>
        <taxon>Bacillota</taxon>
        <taxon>Bacilli</taxon>
        <taxon>Lactobacillales</taxon>
        <taxon>Lactobacillaceae</taxon>
        <taxon>Ligilactobacillus</taxon>
    </lineage>
</organism>
<name>A0A1I2Q7R1_9LACO</name>
<dbReference type="GO" id="GO:0004518">
    <property type="term" value="F:nuclease activity"/>
    <property type="evidence" value="ECO:0007669"/>
    <property type="project" value="UniProtKB-KW"/>
</dbReference>
<dbReference type="HAMAP" id="MF_00651">
    <property type="entry name" value="Nuclease_YqgF"/>
    <property type="match status" value="1"/>
</dbReference>
<dbReference type="SUPFAM" id="SSF53098">
    <property type="entry name" value="Ribonuclease H-like"/>
    <property type="match status" value="1"/>
</dbReference>
<evidence type="ECO:0000256" key="1">
    <source>
        <dbReference type="ARBA" id="ARBA00022490"/>
    </source>
</evidence>
<dbReference type="CDD" id="cd16964">
    <property type="entry name" value="YqgF"/>
    <property type="match status" value="1"/>
</dbReference>
<dbReference type="PANTHER" id="PTHR33317:SF4">
    <property type="entry name" value="POLYNUCLEOTIDYL TRANSFERASE, RIBONUCLEASE H-LIKE SUPERFAMILY PROTEIN"/>
    <property type="match status" value="1"/>
</dbReference>
<accession>A0A1I2Q7R1</accession>
<dbReference type="EC" id="3.1.-.-" evidence="5"/>
<keyword evidence="1 5" id="KW-0963">Cytoplasm</keyword>
<feature type="domain" description="YqgF/RNase H-like" evidence="6">
    <location>
        <begin position="2"/>
        <end position="104"/>
    </location>
</feature>
<comment type="subcellular location">
    <subcellularLocation>
        <location evidence="5">Cytoplasm</location>
    </subcellularLocation>
</comment>
<dbReference type="InterPro" id="IPR037027">
    <property type="entry name" value="YqgF/RNaseH-like_dom_sf"/>
</dbReference>
<protein>
    <recommendedName>
        <fullName evidence="5">Putative pre-16S rRNA nuclease</fullName>
        <ecNumber evidence="5">3.1.-.-</ecNumber>
    </recommendedName>
</protein>
<dbReference type="Proteomes" id="UP000182635">
    <property type="component" value="Unassembled WGS sequence"/>
</dbReference>
<reference evidence="8" key="1">
    <citation type="submission" date="2016-10" db="EMBL/GenBank/DDBJ databases">
        <authorList>
            <person name="Varghese N."/>
            <person name="Submissions S."/>
        </authorList>
    </citation>
    <scope>NUCLEOTIDE SEQUENCE [LARGE SCALE GENOMIC DNA]</scope>
    <source>
        <strain evidence="8">DSM 20403</strain>
    </source>
</reference>
<dbReference type="EMBL" id="FOPI01000007">
    <property type="protein sequence ID" value="SFG24402.1"/>
    <property type="molecule type" value="Genomic_DNA"/>
</dbReference>
<dbReference type="SMART" id="SM00732">
    <property type="entry name" value="YqgFc"/>
    <property type="match status" value="1"/>
</dbReference>
<evidence type="ECO:0000256" key="4">
    <source>
        <dbReference type="ARBA" id="ARBA00022801"/>
    </source>
</evidence>